<feature type="transmembrane region" description="Helical" evidence="9">
    <location>
        <begin position="607"/>
        <end position="632"/>
    </location>
</feature>
<dbReference type="PROSITE" id="PS00086">
    <property type="entry name" value="CYTOCHROME_P450"/>
    <property type="match status" value="1"/>
</dbReference>
<evidence type="ECO:0000313" key="11">
    <source>
        <dbReference type="EMBL" id="KAK9415508.1"/>
    </source>
</evidence>
<keyword evidence="6" id="KW-0408">Iron</keyword>
<feature type="transmembrane region" description="Helical" evidence="9">
    <location>
        <begin position="576"/>
        <end position="595"/>
    </location>
</feature>
<feature type="transmembrane region" description="Helical" evidence="9">
    <location>
        <begin position="730"/>
        <end position="758"/>
    </location>
</feature>
<feature type="transmembrane region" description="Helical" evidence="9">
    <location>
        <begin position="686"/>
        <end position="710"/>
    </location>
</feature>
<evidence type="ECO:0000256" key="5">
    <source>
        <dbReference type="ARBA" id="ARBA00023002"/>
    </source>
</evidence>
<comment type="similarity">
    <text evidence="2">Belongs to the cytochrome P450 family.</text>
</comment>
<sequence length="932" mass="104862">MVEAMSSSWRQALQSWTHDTWSTSITLTIFLLFSLGLYHLALIVYRLYWSPIASFPGPKLAAVTYWYEAYYDFISEGGGQFAFQIKRLHKQYGPVVRITPDELHIDDPDYYDEVFCSSHPSRPIDKMERFRYRLNHPDSTLSTTSAEVHKSRRAALAPFFSHGRVRSYNDGLQTIMERISSRLDTEYKGTGRVIQLNHMWASLTADMIMELAFGHSSDLRNAPDFRSPVPEAMANIAYLAHYATHFPVIGMMIKFLPDALLSMLTTAARPLLEFRSDMRRHLQEMKSEAPIWTGKASRITVFHEILGSNLPPRDKSLERLTQEAILINGAGIETTTWTLTLGTAHVLLNPRINEQLGLELRSAIPDPAKILPWDKLEKLPYLNAVVMESLRLSFGSVQRLPRINRLVALNYHDQIIPPNVPVGMDAFHMHLNERIFPDPLEFKPERWLGNPKNPVNSKPLSNYLVSFSRGSRVCIGKNLAMMELHVALATLFRRHELELHETSREDVDFAVDLVKPMPKHGSKSVQITWPPANELWIAVIEAFLPALSPKHLLQAIQVRIPSSTGVMSDIGPLSVGISWFLTSLAIIFVFLRLYLRWKSSNGWASPDWIIIVALTFQIAYQAGFTAMCDAGVGKLKKDLTETQLKEISRLNWIFAPLAHPASLLARVSIAILLARIFSTRTWFRRYAIISTAFQTLLGIAVFIINVGQSYPYAALWDTSIVGAKKWDLHIYHWAAVVLQIVYAIWDLTFVLFPVMMIWKLNMQWRRKLALTILIALSLVTMAAAASKMVVSLLFTIGATGYVDTIRGTFVIDFTTCLEQALVIIMGCVPTVRLISKLEFPSVRQIGSSLVSLITRTRSKGAGSDSGSHSPRSESTENLELGTQRKLSDGISAYSVPNPSGFVVTTGGQQGAVFKAADHQVRRTNSFTVTYQA</sequence>
<keyword evidence="9" id="KW-0472">Membrane</keyword>
<keyword evidence="4" id="KW-0479">Metal-binding</keyword>
<dbReference type="InterPro" id="IPR001128">
    <property type="entry name" value="Cyt_P450"/>
</dbReference>
<accession>A0ABR2ULI7</accession>
<keyword evidence="3" id="KW-0349">Heme</keyword>
<keyword evidence="7" id="KW-0503">Monooxygenase</keyword>
<dbReference type="InterPro" id="IPR017972">
    <property type="entry name" value="Cyt_P450_CS"/>
</dbReference>
<dbReference type="InterPro" id="IPR049326">
    <property type="entry name" value="Rhodopsin_dom_fungi"/>
</dbReference>
<evidence type="ECO:0000256" key="1">
    <source>
        <dbReference type="ARBA" id="ARBA00001971"/>
    </source>
</evidence>
<feature type="transmembrane region" description="Helical" evidence="9">
    <location>
        <begin position="21"/>
        <end position="49"/>
    </location>
</feature>
<dbReference type="EMBL" id="JARVKF010000415">
    <property type="protein sequence ID" value="KAK9415508.1"/>
    <property type="molecule type" value="Genomic_DNA"/>
</dbReference>
<evidence type="ECO:0000256" key="9">
    <source>
        <dbReference type="SAM" id="Phobius"/>
    </source>
</evidence>
<dbReference type="PANTHER" id="PTHR24305:SF157">
    <property type="entry name" value="N-ACETYLTRYPTOPHAN 6-HYDROXYLASE IVOC-RELATED"/>
    <property type="match status" value="1"/>
</dbReference>
<organism evidence="11 12">
    <name type="scientific">Seiridium unicorne</name>
    <dbReference type="NCBI Taxonomy" id="138068"/>
    <lineage>
        <taxon>Eukaryota</taxon>
        <taxon>Fungi</taxon>
        <taxon>Dikarya</taxon>
        <taxon>Ascomycota</taxon>
        <taxon>Pezizomycotina</taxon>
        <taxon>Sordariomycetes</taxon>
        <taxon>Xylariomycetidae</taxon>
        <taxon>Amphisphaeriales</taxon>
        <taxon>Sporocadaceae</taxon>
        <taxon>Seiridium</taxon>
    </lineage>
</organism>
<comment type="cofactor">
    <cofactor evidence="1">
        <name>heme</name>
        <dbReference type="ChEBI" id="CHEBI:30413"/>
    </cofactor>
</comment>
<evidence type="ECO:0000256" key="6">
    <source>
        <dbReference type="ARBA" id="ARBA00023004"/>
    </source>
</evidence>
<gene>
    <name evidence="11" type="ORF">SUNI508_10348</name>
</gene>
<dbReference type="CDD" id="cd11062">
    <property type="entry name" value="CYP58-like"/>
    <property type="match status" value="1"/>
</dbReference>
<dbReference type="InterPro" id="IPR002401">
    <property type="entry name" value="Cyt_P450_E_grp-I"/>
</dbReference>
<keyword evidence="5" id="KW-0560">Oxidoreductase</keyword>
<comment type="caution">
    <text evidence="11">The sequence shown here is derived from an EMBL/GenBank/DDBJ whole genome shotgun (WGS) entry which is preliminary data.</text>
</comment>
<feature type="domain" description="Rhodopsin" evidence="10">
    <location>
        <begin position="591"/>
        <end position="834"/>
    </location>
</feature>
<protein>
    <submittedName>
        <fullName evidence="11">Trichodiene oxygenase</fullName>
    </submittedName>
</protein>
<keyword evidence="12" id="KW-1185">Reference proteome</keyword>
<evidence type="ECO:0000259" key="10">
    <source>
        <dbReference type="Pfam" id="PF20684"/>
    </source>
</evidence>
<dbReference type="Proteomes" id="UP001408356">
    <property type="component" value="Unassembled WGS sequence"/>
</dbReference>
<evidence type="ECO:0000256" key="8">
    <source>
        <dbReference type="SAM" id="MobiDB-lite"/>
    </source>
</evidence>
<dbReference type="Pfam" id="PF00067">
    <property type="entry name" value="p450"/>
    <property type="match status" value="1"/>
</dbReference>
<evidence type="ECO:0000256" key="2">
    <source>
        <dbReference type="ARBA" id="ARBA00010617"/>
    </source>
</evidence>
<dbReference type="PRINTS" id="PR00385">
    <property type="entry name" value="P450"/>
</dbReference>
<name>A0ABR2ULI7_9PEZI</name>
<dbReference type="InterPro" id="IPR036396">
    <property type="entry name" value="Cyt_P450_sf"/>
</dbReference>
<dbReference type="InterPro" id="IPR050121">
    <property type="entry name" value="Cytochrome_P450_monoxygenase"/>
</dbReference>
<feature type="transmembrane region" description="Helical" evidence="9">
    <location>
        <begin position="652"/>
        <end position="674"/>
    </location>
</feature>
<dbReference type="Pfam" id="PF20684">
    <property type="entry name" value="Fung_rhodopsin"/>
    <property type="match status" value="1"/>
</dbReference>
<dbReference type="Gene3D" id="1.10.630.10">
    <property type="entry name" value="Cytochrome P450"/>
    <property type="match status" value="1"/>
</dbReference>
<keyword evidence="9" id="KW-1133">Transmembrane helix</keyword>
<feature type="region of interest" description="Disordered" evidence="8">
    <location>
        <begin position="857"/>
        <end position="879"/>
    </location>
</feature>
<evidence type="ECO:0000256" key="7">
    <source>
        <dbReference type="ARBA" id="ARBA00023033"/>
    </source>
</evidence>
<dbReference type="SUPFAM" id="SSF48264">
    <property type="entry name" value="Cytochrome P450"/>
    <property type="match status" value="1"/>
</dbReference>
<proteinExistence type="inferred from homology"/>
<keyword evidence="9" id="KW-0812">Transmembrane</keyword>
<reference evidence="11 12" key="1">
    <citation type="journal article" date="2024" name="J. Plant Pathol.">
        <title>Sequence and assembly of the genome of Seiridium unicorne, isolate CBS 538.82, causal agent of cypress canker disease.</title>
        <authorList>
            <person name="Scali E."/>
            <person name="Rocca G.D."/>
            <person name="Danti R."/>
            <person name="Garbelotto M."/>
            <person name="Barberini S."/>
            <person name="Baroncelli R."/>
            <person name="Emiliani G."/>
        </authorList>
    </citation>
    <scope>NUCLEOTIDE SEQUENCE [LARGE SCALE GENOMIC DNA]</scope>
    <source>
        <strain evidence="11 12">BM-138-508</strain>
    </source>
</reference>
<dbReference type="PRINTS" id="PR00463">
    <property type="entry name" value="EP450I"/>
</dbReference>
<evidence type="ECO:0000313" key="12">
    <source>
        <dbReference type="Proteomes" id="UP001408356"/>
    </source>
</evidence>
<dbReference type="PANTHER" id="PTHR24305">
    <property type="entry name" value="CYTOCHROME P450"/>
    <property type="match status" value="1"/>
</dbReference>
<evidence type="ECO:0000256" key="3">
    <source>
        <dbReference type="ARBA" id="ARBA00022617"/>
    </source>
</evidence>
<feature type="transmembrane region" description="Helical" evidence="9">
    <location>
        <begin position="770"/>
        <end position="797"/>
    </location>
</feature>
<evidence type="ECO:0000256" key="4">
    <source>
        <dbReference type="ARBA" id="ARBA00022723"/>
    </source>
</evidence>